<dbReference type="PANTHER" id="PTHR43787">
    <property type="entry name" value="FEMO COFACTOR BIOSYNTHESIS PROTEIN NIFB-RELATED"/>
    <property type="match status" value="1"/>
</dbReference>
<sequence length="183" mass="20198">MEFPHLIKCIATNGLLLPDRVTDLIRVGVQTVTVTINAVDPEIGAEIYEYVLLNGKAYTGVRAARTLITKQIKGVELASIKGLLVKVNTVLIPGLNDEHVVEVAKTVADAGAFKMNIIPLIPLYRFIHHRSPTCEELKRARARCEYYIPQFRLCKLCRADAFGVPGFEKGSAEYFLASSGCVH</sequence>
<evidence type="ECO:0000256" key="5">
    <source>
        <dbReference type="ARBA" id="ARBA00022691"/>
    </source>
</evidence>
<keyword evidence="4" id="KW-0004">4Fe-4S</keyword>
<dbReference type="AlphaFoldDB" id="X1KUP6"/>
<evidence type="ECO:0000256" key="1">
    <source>
        <dbReference type="ARBA" id="ARBA00001966"/>
    </source>
</evidence>
<keyword evidence="5" id="KW-0949">S-adenosyl-L-methionine</keyword>
<dbReference type="GO" id="GO:0046872">
    <property type="term" value="F:metal ion binding"/>
    <property type="evidence" value="ECO:0007669"/>
    <property type="project" value="UniProtKB-KW"/>
</dbReference>
<dbReference type="Gene3D" id="3.20.20.70">
    <property type="entry name" value="Aldolase class I"/>
    <property type="match status" value="1"/>
</dbReference>
<evidence type="ECO:0000256" key="6">
    <source>
        <dbReference type="ARBA" id="ARBA00022723"/>
    </source>
</evidence>
<evidence type="ECO:0000256" key="2">
    <source>
        <dbReference type="ARBA" id="ARBA00005155"/>
    </source>
</evidence>
<keyword evidence="6" id="KW-0479">Metal-binding</keyword>
<evidence type="ECO:0000256" key="8">
    <source>
        <dbReference type="ARBA" id="ARBA00023014"/>
    </source>
</evidence>
<protein>
    <recommendedName>
        <fullName evidence="11">Radical SAM core domain-containing protein</fullName>
    </recommendedName>
</protein>
<evidence type="ECO:0000256" key="10">
    <source>
        <dbReference type="ARBA" id="ARBA00023239"/>
    </source>
</evidence>
<feature type="domain" description="Radical SAM core" evidence="11">
    <location>
        <begin position="9"/>
        <end position="106"/>
    </location>
</feature>
<evidence type="ECO:0000256" key="7">
    <source>
        <dbReference type="ARBA" id="ARBA00023004"/>
    </source>
</evidence>
<dbReference type="EMBL" id="BARV01006262">
    <property type="protein sequence ID" value="GAI10413.1"/>
    <property type="molecule type" value="Genomic_DNA"/>
</dbReference>
<dbReference type="Pfam" id="PF04055">
    <property type="entry name" value="Radical_SAM"/>
    <property type="match status" value="1"/>
</dbReference>
<keyword evidence="9" id="KW-0535">Nitrogen fixation</keyword>
<dbReference type="SUPFAM" id="SSF102114">
    <property type="entry name" value="Radical SAM enzymes"/>
    <property type="match status" value="1"/>
</dbReference>
<proteinExistence type="inferred from homology"/>
<comment type="cofactor">
    <cofactor evidence="1">
        <name>[4Fe-4S] cluster</name>
        <dbReference type="ChEBI" id="CHEBI:49883"/>
    </cofactor>
</comment>
<evidence type="ECO:0000256" key="9">
    <source>
        <dbReference type="ARBA" id="ARBA00023231"/>
    </source>
</evidence>
<dbReference type="UniPathway" id="UPA00782"/>
<comment type="caution">
    <text evidence="12">The sequence shown here is derived from an EMBL/GenBank/DDBJ whole genome shotgun (WGS) entry which is preliminary data.</text>
</comment>
<keyword evidence="7" id="KW-0408">Iron</keyword>
<gene>
    <name evidence="12" type="ORF">S06H3_12828</name>
</gene>
<keyword evidence="10" id="KW-0456">Lyase</keyword>
<accession>X1KUP6</accession>
<dbReference type="GO" id="GO:0051539">
    <property type="term" value="F:4 iron, 4 sulfur cluster binding"/>
    <property type="evidence" value="ECO:0007669"/>
    <property type="project" value="UniProtKB-KW"/>
</dbReference>
<organism evidence="12">
    <name type="scientific">marine sediment metagenome</name>
    <dbReference type="NCBI Taxonomy" id="412755"/>
    <lineage>
        <taxon>unclassified sequences</taxon>
        <taxon>metagenomes</taxon>
        <taxon>ecological metagenomes</taxon>
    </lineage>
</organism>
<evidence type="ECO:0000259" key="11">
    <source>
        <dbReference type="Pfam" id="PF04055"/>
    </source>
</evidence>
<dbReference type="PANTHER" id="PTHR43787:SF13">
    <property type="entry name" value="FEMO COFACTOR BIOSYNTHESIS PROTEIN NIFB"/>
    <property type="match status" value="1"/>
</dbReference>
<evidence type="ECO:0000256" key="4">
    <source>
        <dbReference type="ARBA" id="ARBA00022485"/>
    </source>
</evidence>
<dbReference type="InterPro" id="IPR007197">
    <property type="entry name" value="rSAM"/>
</dbReference>
<evidence type="ECO:0000313" key="12">
    <source>
        <dbReference type="EMBL" id="GAI10413.1"/>
    </source>
</evidence>
<dbReference type="GO" id="GO:0016829">
    <property type="term" value="F:lyase activity"/>
    <property type="evidence" value="ECO:0007669"/>
    <property type="project" value="UniProtKB-KW"/>
</dbReference>
<comment type="pathway">
    <text evidence="2">Cofactor biosynthesis; Fe-Mo cofactor biosynthesis.</text>
</comment>
<reference evidence="12" key="1">
    <citation type="journal article" date="2014" name="Front. Microbiol.">
        <title>High frequency of phylogenetically diverse reductive dehalogenase-homologous genes in deep subseafloor sedimentary metagenomes.</title>
        <authorList>
            <person name="Kawai M."/>
            <person name="Futagami T."/>
            <person name="Toyoda A."/>
            <person name="Takaki Y."/>
            <person name="Nishi S."/>
            <person name="Hori S."/>
            <person name="Arai W."/>
            <person name="Tsubouchi T."/>
            <person name="Morono Y."/>
            <person name="Uchiyama I."/>
            <person name="Ito T."/>
            <person name="Fujiyama A."/>
            <person name="Inagaki F."/>
            <person name="Takami H."/>
        </authorList>
    </citation>
    <scope>NUCLEOTIDE SEQUENCE</scope>
    <source>
        <strain evidence="12">Expedition CK06-06</strain>
    </source>
</reference>
<dbReference type="InterPro" id="IPR058240">
    <property type="entry name" value="rSAM_sf"/>
</dbReference>
<evidence type="ECO:0000256" key="3">
    <source>
        <dbReference type="ARBA" id="ARBA00006804"/>
    </source>
</evidence>
<name>X1KUP6_9ZZZZ</name>
<keyword evidence="8" id="KW-0411">Iron-sulfur</keyword>
<comment type="similarity">
    <text evidence="3">Belongs to the radical SAM superfamily. NifB family.</text>
</comment>
<dbReference type="InterPro" id="IPR013785">
    <property type="entry name" value="Aldolase_TIM"/>
</dbReference>